<evidence type="ECO:0000313" key="5">
    <source>
        <dbReference type="Proteomes" id="UP001279410"/>
    </source>
</evidence>
<sequence length="870" mass="95939">MRMTPDIDESVRCTVSGCSCVCFKPGGTKLRSCDRCGHGWVAHALEKLQAQPSSSCGPVEVALPGLVFDLSSLVLYGAQAIPVRLKILLDRLYSILTPEQVSHILHTLGWNLGDYVRGYMLQSPSGKVLDRWMMVTPEEELLILKQFLRFGETRPIVELMTLQCLAAVNHLSDPELKPAPKTRHSNISTFIEHNRGTLGTFRKSRGDSRLVAGVCRFEKSSLSNHDDTVHPFENFPGGLSLLLPFHFPSSTFQCLVPPTKDLVPPTKFTQCLQKPSGTKLAERYRQDGGRGAQENDPILQQSKGELALKIKADPDKPNPGRSLWHPNPCVHSNQGLDLHRVLAKQENTTSVSPPLNNSFIPTSSSPHPSISSTSSASPPKIYQKLQGSSPTSFHPLPSFSSSFLCPLPTSSFSSTLHGLPPSSSSLHPLPSSPCSLPSTSTAGGRKGRVCCGVCGKSFYDKGTLKIHYNAVHLKIKHRCTVAGCTMVFSSLRSRNRHSANPNPRLHTGASRDAHTHRNTHSEPHCGHCGEEETAESLSKMSKAEILRGFVTERLAAASQEILAVVDRIVAGYEEEASGFRQEIGRQKRQLEVLLQPRVKLDKAGVKRSRSFGHVEEEEGEDEGDQSPENQEDLNNPVPPRNCSFSNHMDLRIRILEDPRTEVLSKNVLKKCPMLRLKCPRGLLEAEFLDLLRSTFPQLAGDNKPFDILTSNKRRRLQHLKLKTVTAEEIHRKLSCAGWGTSTVFIRLKTQKEAQAREEEIHPLQTKDDDREDSSSTAAMLTPDETQRSSCVQEVEGRRVDALSIGSTSLRDMAAEEADDEGCRITQPSEDSVVGSAPESKGDGSGDDDDDEKEEANASDADWKPVKRDEQ</sequence>
<feature type="compositionally biased region" description="Basic and acidic residues" evidence="2">
    <location>
        <begin position="755"/>
        <end position="768"/>
    </location>
</feature>
<protein>
    <submittedName>
        <fullName evidence="4">Zinc finger protein basonuclin-2-like protein</fullName>
    </submittedName>
</protein>
<feature type="compositionally biased region" description="Acidic residues" evidence="2">
    <location>
        <begin position="844"/>
        <end position="853"/>
    </location>
</feature>
<feature type="compositionally biased region" description="Polar residues" evidence="2">
    <location>
        <begin position="347"/>
        <end position="357"/>
    </location>
</feature>
<comment type="caution">
    <text evidence="4">The sequence shown here is derived from an EMBL/GenBank/DDBJ whole genome shotgun (WGS) entry which is preliminary data.</text>
</comment>
<evidence type="ECO:0000256" key="2">
    <source>
        <dbReference type="SAM" id="MobiDB-lite"/>
    </source>
</evidence>
<evidence type="ECO:0000256" key="1">
    <source>
        <dbReference type="PROSITE-ProRule" id="PRU00042"/>
    </source>
</evidence>
<evidence type="ECO:0000259" key="3">
    <source>
        <dbReference type="PROSITE" id="PS50157"/>
    </source>
</evidence>
<feature type="compositionally biased region" description="Basic and acidic residues" evidence="2">
    <location>
        <begin position="509"/>
        <end position="530"/>
    </location>
</feature>
<dbReference type="AlphaFoldDB" id="A0AAD3NDS7"/>
<dbReference type="SMART" id="SM00355">
    <property type="entry name" value="ZnF_C2H2"/>
    <property type="match status" value="2"/>
</dbReference>
<keyword evidence="1" id="KW-0863">Zinc-finger</keyword>
<dbReference type="PANTHER" id="PTHR15021:SF0">
    <property type="entry name" value="DISCO-RELATED, ISOFORM A-RELATED"/>
    <property type="match status" value="1"/>
</dbReference>
<feature type="compositionally biased region" description="Low complexity" evidence="2">
    <location>
        <begin position="358"/>
        <end position="379"/>
    </location>
</feature>
<dbReference type="PROSITE" id="PS50157">
    <property type="entry name" value="ZINC_FINGER_C2H2_2"/>
    <property type="match status" value="1"/>
</dbReference>
<feature type="non-terminal residue" evidence="4">
    <location>
        <position position="870"/>
    </location>
</feature>
<feature type="domain" description="C2H2-type" evidence="3">
    <location>
        <begin position="449"/>
        <end position="477"/>
    </location>
</feature>
<feature type="region of interest" description="Disordered" evidence="2">
    <location>
        <begin position="347"/>
        <end position="389"/>
    </location>
</feature>
<keyword evidence="5" id="KW-1185">Reference proteome</keyword>
<feature type="compositionally biased region" description="Acidic residues" evidence="2">
    <location>
        <begin position="615"/>
        <end position="631"/>
    </location>
</feature>
<dbReference type="PROSITE" id="PS00028">
    <property type="entry name" value="ZINC_FINGER_C2H2_1"/>
    <property type="match status" value="1"/>
</dbReference>
<accession>A0AAD3NDS7</accession>
<dbReference type="GO" id="GO:0006355">
    <property type="term" value="P:regulation of DNA-templated transcription"/>
    <property type="evidence" value="ECO:0007669"/>
    <property type="project" value="TreeGrafter"/>
</dbReference>
<name>A0AAD3NDS7_LATJO</name>
<reference evidence="4" key="1">
    <citation type="submission" date="2022-08" db="EMBL/GenBank/DDBJ databases">
        <title>Genome sequencing of akame (Lates japonicus).</title>
        <authorList>
            <person name="Hashiguchi Y."/>
            <person name="Takahashi H."/>
        </authorList>
    </citation>
    <scope>NUCLEOTIDE SEQUENCE</scope>
    <source>
        <strain evidence="4">Kochi</strain>
    </source>
</reference>
<dbReference type="InterPro" id="IPR013087">
    <property type="entry name" value="Znf_C2H2_type"/>
</dbReference>
<dbReference type="GO" id="GO:0008270">
    <property type="term" value="F:zinc ion binding"/>
    <property type="evidence" value="ECO:0007669"/>
    <property type="project" value="UniProtKB-KW"/>
</dbReference>
<dbReference type="EMBL" id="BRZM01000232">
    <property type="protein sequence ID" value="GLD69456.1"/>
    <property type="molecule type" value="Genomic_DNA"/>
</dbReference>
<dbReference type="Gene3D" id="3.30.160.60">
    <property type="entry name" value="Classic Zinc Finger"/>
    <property type="match status" value="1"/>
</dbReference>
<proteinExistence type="predicted"/>
<dbReference type="PANTHER" id="PTHR15021">
    <property type="entry name" value="DISCONNECTED-RELATED"/>
    <property type="match status" value="1"/>
</dbReference>
<keyword evidence="1" id="KW-0862">Zinc</keyword>
<feature type="compositionally biased region" description="Basic and acidic residues" evidence="2">
    <location>
        <begin position="860"/>
        <end position="870"/>
    </location>
</feature>
<feature type="region of interest" description="Disordered" evidence="2">
    <location>
        <begin position="494"/>
        <end position="532"/>
    </location>
</feature>
<dbReference type="InterPro" id="IPR040436">
    <property type="entry name" value="Disconnected-like"/>
</dbReference>
<dbReference type="GO" id="GO:0005634">
    <property type="term" value="C:nucleus"/>
    <property type="evidence" value="ECO:0007669"/>
    <property type="project" value="TreeGrafter"/>
</dbReference>
<evidence type="ECO:0000313" key="4">
    <source>
        <dbReference type="EMBL" id="GLD69456.1"/>
    </source>
</evidence>
<dbReference type="Proteomes" id="UP001279410">
    <property type="component" value="Unassembled WGS sequence"/>
</dbReference>
<feature type="region of interest" description="Disordered" evidence="2">
    <location>
        <begin position="809"/>
        <end position="870"/>
    </location>
</feature>
<feature type="region of interest" description="Disordered" evidence="2">
    <location>
        <begin position="755"/>
        <end position="794"/>
    </location>
</feature>
<feature type="region of interest" description="Disordered" evidence="2">
    <location>
        <begin position="605"/>
        <end position="641"/>
    </location>
</feature>
<keyword evidence="1" id="KW-0479">Metal-binding</keyword>
<organism evidence="4 5">
    <name type="scientific">Lates japonicus</name>
    <name type="common">Japanese lates</name>
    <dbReference type="NCBI Taxonomy" id="270547"/>
    <lineage>
        <taxon>Eukaryota</taxon>
        <taxon>Metazoa</taxon>
        <taxon>Chordata</taxon>
        <taxon>Craniata</taxon>
        <taxon>Vertebrata</taxon>
        <taxon>Euteleostomi</taxon>
        <taxon>Actinopterygii</taxon>
        <taxon>Neopterygii</taxon>
        <taxon>Teleostei</taxon>
        <taxon>Neoteleostei</taxon>
        <taxon>Acanthomorphata</taxon>
        <taxon>Carangaria</taxon>
        <taxon>Carangaria incertae sedis</taxon>
        <taxon>Centropomidae</taxon>
        <taxon>Lates</taxon>
    </lineage>
</organism>
<gene>
    <name evidence="4" type="ORF">AKAME5_002077000</name>
</gene>